<accession>A0A7H8MI36</accession>
<dbReference type="AlphaFoldDB" id="A0A7H8MI36"/>
<dbReference type="Proteomes" id="UP000509345">
    <property type="component" value="Chromosome"/>
</dbReference>
<evidence type="ECO:0000313" key="1">
    <source>
        <dbReference type="EMBL" id="QKW41751.1"/>
    </source>
</evidence>
<dbReference type="RefSeq" id="WP_176143221.1">
    <property type="nucleotide sequence ID" value="NZ_CP054926.1"/>
</dbReference>
<name>A0A7H8MI36_STRMI</name>
<protein>
    <submittedName>
        <fullName evidence="1">Uncharacterized protein</fullName>
    </submittedName>
</protein>
<dbReference type="GeneID" id="87630318"/>
<sequence>MDKRSLGHLAGRFRESETRTEILRQELAEAIRQAKADGVLQKDICEVTGYTRQQVRRITNADEDADADA</sequence>
<dbReference type="EMBL" id="CP054926">
    <property type="protein sequence ID" value="QKW41751.1"/>
    <property type="molecule type" value="Genomic_DNA"/>
</dbReference>
<proteinExistence type="predicted"/>
<organism evidence="1 2">
    <name type="scientific">Streptomyces microflavus</name>
    <name type="common">Streptomyces lipmanii</name>
    <dbReference type="NCBI Taxonomy" id="1919"/>
    <lineage>
        <taxon>Bacteria</taxon>
        <taxon>Bacillati</taxon>
        <taxon>Actinomycetota</taxon>
        <taxon>Actinomycetes</taxon>
        <taxon>Kitasatosporales</taxon>
        <taxon>Streptomycetaceae</taxon>
        <taxon>Streptomyces</taxon>
    </lineage>
</organism>
<evidence type="ECO:0000313" key="2">
    <source>
        <dbReference type="Proteomes" id="UP000509345"/>
    </source>
</evidence>
<reference evidence="1 2" key="1">
    <citation type="submission" date="2020-06" db="EMBL/GenBank/DDBJ databases">
        <title>Genome mining for natural products.</title>
        <authorList>
            <person name="Zhang B."/>
            <person name="Shi J."/>
            <person name="Ge H."/>
        </authorList>
    </citation>
    <scope>NUCLEOTIDE SEQUENCE [LARGE SCALE GENOMIC DNA]</scope>
    <source>
        <strain evidence="1 2">NA06532</strain>
    </source>
</reference>
<gene>
    <name evidence="1" type="ORF">HUT09_03810</name>
</gene>